<dbReference type="VEuPathDB" id="TrichDB:TVAG_291800"/>
<proteinExistence type="predicted"/>
<dbReference type="InParanoid" id="A2DQW0"/>
<dbReference type="KEGG" id="tva:75679691"/>
<name>A2DQW0_TRIV3</name>
<evidence type="ECO:0000313" key="1">
    <source>
        <dbReference type="EMBL" id="EAY17227.1"/>
    </source>
</evidence>
<protein>
    <submittedName>
        <fullName evidence="1">Uncharacterized protein</fullName>
    </submittedName>
</protein>
<dbReference type="EMBL" id="DS113233">
    <property type="protein sequence ID" value="EAY17227.1"/>
    <property type="molecule type" value="Genomic_DNA"/>
</dbReference>
<evidence type="ECO:0000313" key="2">
    <source>
        <dbReference type="Proteomes" id="UP000001542"/>
    </source>
</evidence>
<reference evidence="1" key="1">
    <citation type="submission" date="2006-10" db="EMBL/GenBank/DDBJ databases">
        <authorList>
            <person name="Amadeo P."/>
            <person name="Zhao Q."/>
            <person name="Wortman J."/>
            <person name="Fraser-Liggett C."/>
            <person name="Carlton J."/>
        </authorList>
    </citation>
    <scope>NUCLEOTIDE SEQUENCE</scope>
    <source>
        <strain evidence="1">G3</strain>
    </source>
</reference>
<keyword evidence="2" id="KW-1185">Reference proteome</keyword>
<organism evidence="1 2">
    <name type="scientific">Trichomonas vaginalis (strain ATCC PRA-98 / G3)</name>
    <dbReference type="NCBI Taxonomy" id="412133"/>
    <lineage>
        <taxon>Eukaryota</taxon>
        <taxon>Metamonada</taxon>
        <taxon>Parabasalia</taxon>
        <taxon>Trichomonadida</taxon>
        <taxon>Trichomonadidae</taxon>
        <taxon>Trichomonas</taxon>
    </lineage>
</organism>
<reference evidence="1" key="2">
    <citation type="journal article" date="2007" name="Science">
        <title>Draft genome sequence of the sexually transmitted pathogen Trichomonas vaginalis.</title>
        <authorList>
            <person name="Carlton J.M."/>
            <person name="Hirt R.P."/>
            <person name="Silva J.C."/>
            <person name="Delcher A.L."/>
            <person name="Schatz M."/>
            <person name="Zhao Q."/>
            <person name="Wortman J.R."/>
            <person name="Bidwell S.L."/>
            <person name="Alsmark U.C.M."/>
            <person name="Besteiro S."/>
            <person name="Sicheritz-Ponten T."/>
            <person name="Noel C.J."/>
            <person name="Dacks J.B."/>
            <person name="Foster P.G."/>
            <person name="Simillion C."/>
            <person name="Van de Peer Y."/>
            <person name="Miranda-Saavedra D."/>
            <person name="Barton G.J."/>
            <person name="Westrop G.D."/>
            <person name="Mueller S."/>
            <person name="Dessi D."/>
            <person name="Fiori P.L."/>
            <person name="Ren Q."/>
            <person name="Paulsen I."/>
            <person name="Zhang H."/>
            <person name="Bastida-Corcuera F.D."/>
            <person name="Simoes-Barbosa A."/>
            <person name="Brown M.T."/>
            <person name="Hayes R.D."/>
            <person name="Mukherjee M."/>
            <person name="Okumura C.Y."/>
            <person name="Schneider R."/>
            <person name="Smith A.J."/>
            <person name="Vanacova S."/>
            <person name="Villalvazo M."/>
            <person name="Haas B.J."/>
            <person name="Pertea M."/>
            <person name="Feldblyum T.V."/>
            <person name="Utterback T.R."/>
            <person name="Shu C.L."/>
            <person name="Osoegawa K."/>
            <person name="de Jong P.J."/>
            <person name="Hrdy I."/>
            <person name="Horvathova L."/>
            <person name="Zubacova Z."/>
            <person name="Dolezal P."/>
            <person name="Malik S.B."/>
            <person name="Logsdon J.M. Jr."/>
            <person name="Henze K."/>
            <person name="Gupta A."/>
            <person name="Wang C.C."/>
            <person name="Dunne R.L."/>
            <person name="Upcroft J.A."/>
            <person name="Upcroft P."/>
            <person name="White O."/>
            <person name="Salzberg S.L."/>
            <person name="Tang P."/>
            <person name="Chiu C.-H."/>
            <person name="Lee Y.-S."/>
            <person name="Embley T.M."/>
            <person name="Coombs G.H."/>
            <person name="Mottram J.C."/>
            <person name="Tachezy J."/>
            <person name="Fraser-Liggett C.M."/>
            <person name="Johnson P.J."/>
        </authorList>
    </citation>
    <scope>NUCLEOTIDE SEQUENCE [LARGE SCALE GENOMIC DNA]</scope>
    <source>
        <strain evidence="1">G3</strain>
    </source>
</reference>
<dbReference type="Proteomes" id="UP000001542">
    <property type="component" value="Unassembled WGS sequence"/>
</dbReference>
<dbReference type="RefSeq" id="XP_001329450.1">
    <property type="nucleotide sequence ID" value="XM_001329415.1"/>
</dbReference>
<sequence>MKSLEIKELRDLLLWRLTMITVRAKTPIIKIPAAIGSTYTKYIFTLEFGVGLTDLILSNAKQWYFSRFRRFKSNNLVLPSNCQY</sequence>
<dbReference type="AlphaFoldDB" id="A2DQW0"/>
<gene>
    <name evidence="1" type="ORF">TVAG_291800</name>
</gene>
<accession>A2DQW0</accession>
<dbReference type="VEuPathDB" id="TrichDB:TVAGG3_0936790"/>